<evidence type="ECO:0000256" key="2">
    <source>
        <dbReference type="PIRSR" id="PIRSR033579-3"/>
    </source>
</evidence>
<keyword evidence="2" id="KW-0170">Cobalt</keyword>
<feature type="binding site" evidence="2">
    <location>
        <position position="211"/>
    </location>
    <ligand>
        <name>Co(2+)</name>
        <dbReference type="ChEBI" id="CHEBI:48828"/>
    </ligand>
</feature>
<dbReference type="Gene3D" id="3.40.50.1400">
    <property type="match status" value="2"/>
</dbReference>
<protein>
    <submittedName>
        <fullName evidence="3">Cobalt chelatase</fullName>
    </submittedName>
</protein>
<dbReference type="GO" id="GO:0016852">
    <property type="term" value="F:sirohydrochlorin cobaltochelatase activity"/>
    <property type="evidence" value="ECO:0007669"/>
    <property type="project" value="InterPro"/>
</dbReference>
<dbReference type="AlphaFoldDB" id="A0A6L8T162"/>
<dbReference type="RefSeq" id="WP_161233683.1">
    <property type="nucleotide sequence ID" value="NZ_WWVI01000014.1"/>
</dbReference>
<evidence type="ECO:0000313" key="3">
    <source>
        <dbReference type="EMBL" id="MZL33156.1"/>
    </source>
</evidence>
<evidence type="ECO:0000256" key="1">
    <source>
        <dbReference type="PIRSR" id="PIRSR033579-1"/>
    </source>
</evidence>
<name>A0A6L8T162_9FIRM</name>
<accession>A0A6L8T162</accession>
<feature type="binding site" evidence="2">
    <location>
        <position position="179"/>
    </location>
    <ligand>
        <name>Co(2+)</name>
        <dbReference type="ChEBI" id="CHEBI:48828"/>
    </ligand>
</feature>
<dbReference type="Proteomes" id="UP000477285">
    <property type="component" value="Unassembled WGS sequence"/>
</dbReference>
<dbReference type="Pfam" id="PF06180">
    <property type="entry name" value="CbiK"/>
    <property type="match status" value="1"/>
</dbReference>
<proteinExistence type="predicted"/>
<dbReference type="CDD" id="cd03413">
    <property type="entry name" value="CbiK_C"/>
    <property type="match status" value="1"/>
</dbReference>
<feature type="binding site" evidence="2">
    <location>
        <position position="148"/>
    </location>
    <ligand>
        <name>Co(2+)</name>
        <dbReference type="ChEBI" id="CHEBI:48828"/>
    </ligand>
</feature>
<feature type="active site" description="Proton acceptor" evidence="1">
    <location>
        <position position="148"/>
    </location>
</feature>
<organism evidence="3 4">
    <name type="scientific">Blautia wexlerae</name>
    <dbReference type="NCBI Taxonomy" id="418240"/>
    <lineage>
        <taxon>Bacteria</taxon>
        <taxon>Bacillati</taxon>
        <taxon>Bacillota</taxon>
        <taxon>Clostridia</taxon>
        <taxon>Lachnospirales</taxon>
        <taxon>Lachnospiraceae</taxon>
        <taxon>Blautia</taxon>
    </lineage>
</organism>
<evidence type="ECO:0000313" key="4">
    <source>
        <dbReference type="Proteomes" id="UP000477285"/>
    </source>
</evidence>
<sequence length="268" mass="30555">MGVTEKTAILVISFGTSYEETRKKTIEQIESDLHHAFPEYPLYRAWTSPRIRAKLRKRDGIHIMDIDEAMTQLKADGIRNVVVQPTYVITGFESDAMKEKVLAHKKDFDSVIICDSLMVTKQDKEEVCQAMAQEYHPDSDEILLFMGHGTEHVANELYPEMDELFKHFGYSNMHMGTVEGDFSIESFLDELKNFHPDHVHLAPFMIVAGDHATNDMSGEDDDSWKSILEKEGYSVKCTLKGLGEIQAIRDIFIRHTKAGLDRLSEIQA</sequence>
<gene>
    <name evidence="3" type="ORF">GT728_08070</name>
</gene>
<dbReference type="SUPFAM" id="SSF53800">
    <property type="entry name" value="Chelatase"/>
    <property type="match status" value="1"/>
</dbReference>
<keyword evidence="2" id="KW-0479">Metal-binding</keyword>
<reference evidence="3 4" key="1">
    <citation type="journal article" date="2019" name="Nat. Med.">
        <title>A library of human gut bacterial isolates paired with longitudinal multiomics data enables mechanistic microbiome research.</title>
        <authorList>
            <person name="Poyet M."/>
            <person name="Groussin M."/>
            <person name="Gibbons S.M."/>
            <person name="Avila-Pacheco J."/>
            <person name="Jiang X."/>
            <person name="Kearney S.M."/>
            <person name="Perrotta A.R."/>
            <person name="Berdy B."/>
            <person name="Zhao S."/>
            <person name="Lieberman T.D."/>
            <person name="Swanson P.K."/>
            <person name="Smith M."/>
            <person name="Roesemann S."/>
            <person name="Alexander J.E."/>
            <person name="Rich S.A."/>
            <person name="Livny J."/>
            <person name="Vlamakis H."/>
            <person name="Clish C."/>
            <person name="Bullock K."/>
            <person name="Deik A."/>
            <person name="Scott J."/>
            <person name="Pierce K.A."/>
            <person name="Xavier R.J."/>
            <person name="Alm E.J."/>
        </authorList>
    </citation>
    <scope>NUCLEOTIDE SEQUENCE [LARGE SCALE GENOMIC DNA]</scope>
    <source>
        <strain evidence="3 4">BIOML-A1</strain>
    </source>
</reference>
<dbReference type="GO" id="GO:0046872">
    <property type="term" value="F:metal ion binding"/>
    <property type="evidence" value="ECO:0007669"/>
    <property type="project" value="UniProtKB-KW"/>
</dbReference>
<dbReference type="GO" id="GO:0019251">
    <property type="term" value="P:anaerobic cobalamin biosynthetic process"/>
    <property type="evidence" value="ECO:0007669"/>
    <property type="project" value="InterPro"/>
</dbReference>
<comment type="caution">
    <text evidence="3">The sequence shown here is derived from an EMBL/GenBank/DDBJ whole genome shotgun (WGS) entry which is preliminary data.</text>
</comment>
<dbReference type="PIRSF" id="PIRSF033579">
    <property type="entry name" value="Anaer_Co_chel"/>
    <property type="match status" value="1"/>
</dbReference>
<dbReference type="EMBL" id="WWVQ01000015">
    <property type="protein sequence ID" value="MZL33156.1"/>
    <property type="molecule type" value="Genomic_DNA"/>
</dbReference>
<dbReference type="InterPro" id="IPR010388">
    <property type="entry name" value="Anaerobic_Co-chelatase"/>
</dbReference>